<dbReference type="InterPro" id="IPR000888">
    <property type="entry name" value="RmlC-like"/>
</dbReference>
<comment type="caution">
    <text evidence="2">The sequence shown here is derived from an EMBL/GenBank/DDBJ whole genome shotgun (WGS) entry which is preliminary data.</text>
</comment>
<dbReference type="PANTHER" id="PTHR10491:SF4">
    <property type="entry name" value="METHIONINE ADENOSYLTRANSFERASE 2 SUBUNIT BETA"/>
    <property type="match status" value="1"/>
</dbReference>
<evidence type="ECO:0000259" key="1">
    <source>
        <dbReference type="Pfam" id="PF04321"/>
    </source>
</evidence>
<dbReference type="InterPro" id="IPR005913">
    <property type="entry name" value="dTDP_dehydrorham_reduct"/>
</dbReference>
<keyword evidence="3" id="KW-1185">Reference proteome</keyword>
<evidence type="ECO:0000313" key="2">
    <source>
        <dbReference type="EMBL" id="GHP03629.1"/>
    </source>
</evidence>
<name>A0A830HE52_9CHLO</name>
<evidence type="ECO:0000313" key="3">
    <source>
        <dbReference type="Proteomes" id="UP000660262"/>
    </source>
</evidence>
<proteinExistence type="predicted"/>
<dbReference type="PANTHER" id="PTHR10491">
    <property type="entry name" value="DTDP-4-DEHYDRORHAMNOSE REDUCTASE"/>
    <property type="match status" value="1"/>
</dbReference>
<dbReference type="InterPro" id="IPR014710">
    <property type="entry name" value="RmlC-like_jellyroll"/>
</dbReference>
<dbReference type="GO" id="GO:0008831">
    <property type="term" value="F:dTDP-4-dehydrorhamnose reductase activity"/>
    <property type="evidence" value="ECO:0007669"/>
    <property type="project" value="TreeGrafter"/>
</dbReference>
<dbReference type="InterPro" id="IPR011051">
    <property type="entry name" value="RmlC_Cupin_sf"/>
</dbReference>
<dbReference type="GO" id="GO:0019305">
    <property type="term" value="P:dTDP-rhamnose biosynthetic process"/>
    <property type="evidence" value="ECO:0007669"/>
    <property type="project" value="TreeGrafter"/>
</dbReference>
<dbReference type="InterPro" id="IPR036291">
    <property type="entry name" value="NAD(P)-bd_dom_sf"/>
</dbReference>
<dbReference type="Pfam" id="PF04321">
    <property type="entry name" value="RmlD_sub_bind"/>
    <property type="match status" value="1"/>
</dbReference>
<organism evidence="2 3">
    <name type="scientific">Pycnococcus provasolii</name>
    <dbReference type="NCBI Taxonomy" id="41880"/>
    <lineage>
        <taxon>Eukaryota</taxon>
        <taxon>Viridiplantae</taxon>
        <taxon>Chlorophyta</taxon>
        <taxon>Pseudoscourfieldiophyceae</taxon>
        <taxon>Pseudoscourfieldiales</taxon>
        <taxon>Pycnococcaceae</taxon>
        <taxon>Pycnococcus</taxon>
    </lineage>
</organism>
<dbReference type="Gene3D" id="2.60.120.10">
    <property type="entry name" value="Jelly Rolls"/>
    <property type="match status" value="1"/>
</dbReference>
<dbReference type="AlphaFoldDB" id="A0A830HE52"/>
<dbReference type="Proteomes" id="UP000660262">
    <property type="component" value="Unassembled WGS sequence"/>
</dbReference>
<feature type="domain" description="RmlD-like substrate binding" evidence="1">
    <location>
        <begin position="194"/>
        <end position="498"/>
    </location>
</feature>
<accession>A0A830HE52</accession>
<dbReference type="EMBL" id="BNJQ01000006">
    <property type="protein sequence ID" value="GHP03629.1"/>
    <property type="molecule type" value="Genomic_DNA"/>
</dbReference>
<protein>
    <recommendedName>
        <fullName evidence="1">RmlD-like substrate binding domain-containing protein</fullName>
    </recommendedName>
</protein>
<dbReference type="Pfam" id="PF00908">
    <property type="entry name" value="dTDP_sugar_isom"/>
    <property type="match status" value="1"/>
</dbReference>
<dbReference type="UniPathway" id="UPA00315">
    <property type="reaction ID" value="UER00080"/>
</dbReference>
<dbReference type="Gene3D" id="3.40.50.720">
    <property type="entry name" value="NAD(P)-binding Rossmann-like Domain"/>
    <property type="match status" value="1"/>
</dbReference>
<dbReference type="SUPFAM" id="SSF51182">
    <property type="entry name" value="RmlC-like cupins"/>
    <property type="match status" value="1"/>
</dbReference>
<dbReference type="SUPFAM" id="SSF51735">
    <property type="entry name" value="NAD(P)-binding Rossmann-fold domains"/>
    <property type="match status" value="1"/>
</dbReference>
<dbReference type="CDD" id="cd05254">
    <property type="entry name" value="dTDP_HR_like_SDR_e"/>
    <property type="match status" value="1"/>
</dbReference>
<gene>
    <name evidence="2" type="ORF">PPROV_000238400</name>
</gene>
<dbReference type="GO" id="GO:0005829">
    <property type="term" value="C:cytosol"/>
    <property type="evidence" value="ECO:0007669"/>
    <property type="project" value="TreeGrafter"/>
</dbReference>
<reference evidence="2" key="1">
    <citation type="submission" date="2020-10" db="EMBL/GenBank/DDBJ databases">
        <title>Unveiling of a novel bifunctional photoreceptor, Dualchrome1, isolated from a cosmopolitan green alga.</title>
        <authorList>
            <person name="Suzuki S."/>
            <person name="Kawachi M."/>
        </authorList>
    </citation>
    <scope>NUCLEOTIDE SEQUENCE</scope>
    <source>
        <strain evidence="2">NIES 2893</strain>
    </source>
</reference>
<dbReference type="InterPro" id="IPR029903">
    <property type="entry name" value="RmlD-like-bd"/>
</dbReference>
<dbReference type="GO" id="GO:0008830">
    <property type="term" value="F:dTDP-4-dehydrorhamnose 3,5-epimerase activity"/>
    <property type="evidence" value="ECO:0007669"/>
    <property type="project" value="InterPro"/>
</dbReference>
<dbReference type="OrthoDB" id="6235964at2759"/>
<sequence length="513" mass="55180">MAQRWPLPIQGAYYILLPRYGDERGYMQESFRTDTKLDLGDTVEGQPSHQIAWSKSCKGVLRGFHTSPYYKAVSILSGSILDVLVDLRPHSPTYLKYAFMNLSEEEPGEVIVPPGVGHGFLSRSDDTRMLYVQGGVYKPEQEVNVRWNDAVLNVPWPKEEADAALVSAKDSTSALLSEARPDTATLKPGRRISLVIGASGQVGGALCELLTDARCVGTYCANAAPRPGCVPFDMDAAADNPKLAEQLLSFVRPAVVYICAGFTWVDGCERDVEKAQRLNHRGPLAVAQAAKVYGAKVVFYSTDYVFDGRAASMTDDAAGYANGYVETAPLNPLNVYGKSKVDGETAILQCDPSALILRTTVVYGPEMQGKNFVYQLARRLADASGMSVPNDQVGSPTYNRDLAAISAELVEKGATGIYNVVGEEIMDRYAFAVEVASALGLDSSTVKGTETVAGAAQTFGKADAQVGAERPLRCGLSMEKTLAVVSHRPRSVRDAIAHWKATPFAAGAKELGS</sequence>
<dbReference type="GO" id="GO:0006556">
    <property type="term" value="P:S-adenosylmethionine biosynthetic process"/>
    <property type="evidence" value="ECO:0007669"/>
    <property type="project" value="UniProtKB-UniPathway"/>
</dbReference>